<dbReference type="Proteomes" id="UP000012527">
    <property type="component" value="Unassembled WGS sequence"/>
</dbReference>
<reference evidence="1 2" key="1">
    <citation type="submission" date="2013-02" db="EMBL/GenBank/DDBJ databases">
        <title>The Genome Sequence of Helicobacter bilis WiWa.</title>
        <authorList>
            <consortium name="The Broad Institute Genome Sequencing Platform"/>
            <person name="Ward D."/>
            <person name="Overstreet A.-M.C."/>
            <person name="Ramer-Tait A.E."/>
            <person name="Phillips G.J."/>
            <person name="Wannemuehler M.J."/>
            <person name="Walker B."/>
            <person name="Young S.K."/>
            <person name="Zeng Q."/>
            <person name="Gargeya S."/>
            <person name="Fitzgerald M."/>
            <person name="Haas B."/>
            <person name="Abouelleil A."/>
            <person name="Alvarado L."/>
            <person name="Arachchi H.M."/>
            <person name="Berlin A.M."/>
            <person name="Chapman S.B."/>
            <person name="Dewar J."/>
            <person name="Goldberg J."/>
            <person name="Griggs A."/>
            <person name="Gujja S."/>
            <person name="Hansen M."/>
            <person name="Howarth C."/>
            <person name="Imamovic A."/>
            <person name="Larimer J."/>
            <person name="McCowan C."/>
            <person name="Murphy C."/>
            <person name="Neiman D."/>
            <person name="Pearson M."/>
            <person name="Priest M."/>
            <person name="Roberts A."/>
            <person name="Saif S."/>
            <person name="Shea T."/>
            <person name="Sisk P."/>
            <person name="Sykes S."/>
            <person name="Wortman J."/>
            <person name="Nusbaum C."/>
            <person name="Birren B."/>
        </authorList>
    </citation>
    <scope>NUCLEOTIDE SEQUENCE [LARGE SCALE GENOMIC DNA]</scope>
    <source>
        <strain evidence="1 2">WiWa</strain>
    </source>
</reference>
<evidence type="ECO:0000313" key="1">
    <source>
        <dbReference type="EMBL" id="EMZ37863.1"/>
    </source>
</evidence>
<dbReference type="EMBL" id="AQFW01000016">
    <property type="protein sequence ID" value="EMZ37863.1"/>
    <property type="molecule type" value="Genomic_DNA"/>
</dbReference>
<gene>
    <name evidence="1" type="ORF">C826_01946</name>
</gene>
<proteinExistence type="predicted"/>
<dbReference type="AlphaFoldDB" id="N2BH73"/>
<organism evidence="1 2">
    <name type="scientific">Helicobacter bilis WiWa</name>
    <dbReference type="NCBI Taxonomy" id="1235804"/>
    <lineage>
        <taxon>Bacteria</taxon>
        <taxon>Pseudomonadati</taxon>
        <taxon>Campylobacterota</taxon>
        <taxon>Epsilonproteobacteria</taxon>
        <taxon>Campylobacterales</taxon>
        <taxon>Helicobacteraceae</taxon>
        <taxon>Helicobacter</taxon>
    </lineage>
</organism>
<evidence type="ECO:0000313" key="2">
    <source>
        <dbReference type="Proteomes" id="UP000012527"/>
    </source>
</evidence>
<protein>
    <submittedName>
        <fullName evidence="1">Uncharacterized protein</fullName>
    </submittedName>
</protein>
<accession>N2BH73</accession>
<dbReference type="HOGENOM" id="CLU_2990450_0_0_7"/>
<dbReference type="RefSeq" id="WP_004088576.1">
    <property type="nucleotide sequence ID" value="NZ_KB822518.1"/>
</dbReference>
<dbReference type="GeneID" id="60657955"/>
<dbReference type="PATRIC" id="fig|1235804.3.peg.2134"/>
<sequence>MKDRVKNTKISKIDKLPQGIAIGLFLRFLFHLYVNGTKIETYDKDKIPRNNNEWQYK</sequence>
<name>N2BH73_9HELI</name>
<comment type="caution">
    <text evidence="1">The sequence shown here is derived from an EMBL/GenBank/DDBJ whole genome shotgun (WGS) entry which is preliminary data.</text>
</comment>